<sequence length="320" mass="34386">MKAAVKVLYITGWCRSGSTLLGNVLGELPGVEHVGELSYLWSNGVLRTGTNPTCGCGEDLLDCGVWSKVLASLAEDDAGLQALAADWVRRHDAHLRTRHTRARLAEATGRTEPDLDVGATLGAMTSLYEAAAEVLGADVIIDSSKFPAEAAALTGLPGIDARILHLIRDPRATAYSWLRAKSYIPAMDLRRSTAYWTGFNIASEWIGGAFPRRYRRLRYEDFVAEPARVLTTLAAWAELPGAPAVGPGKTVNLGENHTVTGNPDRLRRGPVKIRPDDAWVTGLARGDAAVSTAIALPLLARYRYPLTPNARAPKTPTPGG</sequence>
<organism evidence="2 3">
    <name type="scientific">Actinomadura barringtoniae</name>
    <dbReference type="NCBI Taxonomy" id="1427535"/>
    <lineage>
        <taxon>Bacteria</taxon>
        <taxon>Bacillati</taxon>
        <taxon>Actinomycetota</taxon>
        <taxon>Actinomycetes</taxon>
        <taxon>Streptosporangiales</taxon>
        <taxon>Thermomonosporaceae</taxon>
        <taxon>Actinomadura</taxon>
    </lineage>
</organism>
<dbReference type="Proteomes" id="UP000669179">
    <property type="component" value="Unassembled WGS sequence"/>
</dbReference>
<comment type="caution">
    <text evidence="2">The sequence shown here is derived from an EMBL/GenBank/DDBJ whole genome shotgun (WGS) entry which is preliminary data.</text>
</comment>
<name>A0A939PBW4_9ACTN</name>
<dbReference type="AlphaFoldDB" id="A0A939PBW4"/>
<proteinExistence type="predicted"/>
<dbReference type="InterPro" id="IPR027417">
    <property type="entry name" value="P-loop_NTPase"/>
</dbReference>
<dbReference type="EMBL" id="JAGEOJ010000008">
    <property type="protein sequence ID" value="MBO2449750.1"/>
    <property type="molecule type" value="Genomic_DNA"/>
</dbReference>
<dbReference type="Gene3D" id="3.40.50.300">
    <property type="entry name" value="P-loop containing nucleotide triphosphate hydrolases"/>
    <property type="match status" value="1"/>
</dbReference>
<reference evidence="2" key="1">
    <citation type="submission" date="2021-03" db="EMBL/GenBank/DDBJ databases">
        <authorList>
            <person name="Kanchanasin P."/>
            <person name="Saeng-In P."/>
            <person name="Phongsopitanun W."/>
            <person name="Yuki M."/>
            <person name="Kudo T."/>
            <person name="Ohkuma M."/>
            <person name="Tanasupawat S."/>
        </authorList>
    </citation>
    <scope>NUCLEOTIDE SEQUENCE</scope>
    <source>
        <strain evidence="2">GKU 128</strain>
    </source>
</reference>
<dbReference type="RefSeq" id="WP_208257616.1">
    <property type="nucleotide sequence ID" value="NZ_JAGEOJ010000008.1"/>
</dbReference>
<dbReference type="Pfam" id="PF13469">
    <property type="entry name" value="Sulfotransfer_3"/>
    <property type="match status" value="1"/>
</dbReference>
<evidence type="ECO:0000313" key="3">
    <source>
        <dbReference type="Proteomes" id="UP000669179"/>
    </source>
</evidence>
<dbReference type="SUPFAM" id="SSF52540">
    <property type="entry name" value="P-loop containing nucleoside triphosphate hydrolases"/>
    <property type="match status" value="1"/>
</dbReference>
<keyword evidence="3" id="KW-1185">Reference proteome</keyword>
<accession>A0A939PBW4</accession>
<protein>
    <submittedName>
        <fullName evidence="2">Sulfotransferase</fullName>
    </submittedName>
</protein>
<feature type="region of interest" description="Disordered" evidence="1">
    <location>
        <begin position="247"/>
        <end position="270"/>
    </location>
</feature>
<gene>
    <name evidence="2" type="ORF">J4573_21800</name>
</gene>
<evidence type="ECO:0000313" key="2">
    <source>
        <dbReference type="EMBL" id="MBO2449750.1"/>
    </source>
</evidence>
<evidence type="ECO:0000256" key="1">
    <source>
        <dbReference type="SAM" id="MobiDB-lite"/>
    </source>
</evidence>